<sequence>MTSCSLFHGNVAKLTHLNLLEDASPKKRQRDLRLQKCFVKMRK</sequence>
<reference evidence="1" key="1">
    <citation type="submission" date="2014-11" db="EMBL/GenBank/DDBJ databases">
        <authorList>
            <person name="Amaro Gonzalez C."/>
        </authorList>
    </citation>
    <scope>NUCLEOTIDE SEQUENCE</scope>
</reference>
<protein>
    <submittedName>
        <fullName evidence="1">Uncharacterized protein</fullName>
    </submittedName>
</protein>
<name>A0A0E9WMA2_ANGAN</name>
<accession>A0A0E9WMA2</accession>
<dbReference type="EMBL" id="GBXM01017105">
    <property type="protein sequence ID" value="JAH91472.1"/>
    <property type="molecule type" value="Transcribed_RNA"/>
</dbReference>
<reference evidence="1" key="2">
    <citation type="journal article" date="2015" name="Fish Shellfish Immunol.">
        <title>Early steps in the European eel (Anguilla anguilla)-Vibrio vulnificus interaction in the gills: Role of the RtxA13 toxin.</title>
        <authorList>
            <person name="Callol A."/>
            <person name="Pajuelo D."/>
            <person name="Ebbesson L."/>
            <person name="Teles M."/>
            <person name="MacKenzie S."/>
            <person name="Amaro C."/>
        </authorList>
    </citation>
    <scope>NUCLEOTIDE SEQUENCE</scope>
</reference>
<proteinExistence type="predicted"/>
<evidence type="ECO:0000313" key="1">
    <source>
        <dbReference type="EMBL" id="JAH91472.1"/>
    </source>
</evidence>
<organism evidence="1">
    <name type="scientific">Anguilla anguilla</name>
    <name type="common">European freshwater eel</name>
    <name type="synonym">Muraena anguilla</name>
    <dbReference type="NCBI Taxonomy" id="7936"/>
    <lineage>
        <taxon>Eukaryota</taxon>
        <taxon>Metazoa</taxon>
        <taxon>Chordata</taxon>
        <taxon>Craniata</taxon>
        <taxon>Vertebrata</taxon>
        <taxon>Euteleostomi</taxon>
        <taxon>Actinopterygii</taxon>
        <taxon>Neopterygii</taxon>
        <taxon>Teleostei</taxon>
        <taxon>Anguilliformes</taxon>
        <taxon>Anguillidae</taxon>
        <taxon>Anguilla</taxon>
    </lineage>
</organism>
<dbReference type="AlphaFoldDB" id="A0A0E9WMA2"/>